<dbReference type="UniPathway" id="UPA00070">
    <property type="reaction ID" value="UER00119"/>
</dbReference>
<dbReference type="Gene3D" id="3.40.50.2020">
    <property type="match status" value="1"/>
</dbReference>
<comment type="function">
    <text evidence="6">Catalyzes the transfer of a ribosyl phosphate group from 5-phosphoribose 1-diphosphate to orotate, leading to the formation of orotidine monophosphate (OMP).</text>
</comment>
<dbReference type="EMBL" id="BMOQ01000003">
    <property type="protein sequence ID" value="GGN12624.1"/>
    <property type="molecule type" value="Genomic_DNA"/>
</dbReference>
<evidence type="ECO:0000313" key="9">
    <source>
        <dbReference type="Proteomes" id="UP000608850"/>
    </source>
</evidence>
<dbReference type="GO" id="GO:0044205">
    <property type="term" value="P:'de novo' UMP biosynthetic process"/>
    <property type="evidence" value="ECO:0007669"/>
    <property type="project" value="UniProtKB-UniRule"/>
</dbReference>
<keyword evidence="6" id="KW-0460">Magnesium</keyword>
<comment type="caution">
    <text evidence="8">The sequence shown here is derived from an EMBL/GenBank/DDBJ whole genome shotgun (WGS) entry which is preliminary data.</text>
</comment>
<comment type="pathway">
    <text evidence="1 6">Pyrimidine metabolism; UMP biosynthesis via de novo pathway; UMP from orotate: step 1/2.</text>
</comment>
<dbReference type="HAMAP" id="MF_01208">
    <property type="entry name" value="PyrE"/>
    <property type="match status" value="1"/>
</dbReference>
<evidence type="ECO:0000313" key="8">
    <source>
        <dbReference type="EMBL" id="GGN12624.1"/>
    </source>
</evidence>
<dbReference type="CDD" id="cd06223">
    <property type="entry name" value="PRTases_typeI"/>
    <property type="match status" value="1"/>
</dbReference>
<evidence type="ECO:0000256" key="1">
    <source>
        <dbReference type="ARBA" id="ARBA00004889"/>
    </source>
</evidence>
<evidence type="ECO:0000256" key="4">
    <source>
        <dbReference type="ARBA" id="ARBA00022679"/>
    </source>
</evidence>
<feature type="binding site" description="in other chain" evidence="6">
    <location>
        <position position="109"/>
    </location>
    <ligand>
        <name>5-phospho-alpha-D-ribose 1-diphosphate</name>
        <dbReference type="ChEBI" id="CHEBI:58017"/>
        <note>ligand shared between dimeric partners</note>
    </ligand>
</feature>
<dbReference type="InterPro" id="IPR000836">
    <property type="entry name" value="PRTase_dom"/>
</dbReference>
<dbReference type="InterPro" id="IPR023031">
    <property type="entry name" value="OPRT"/>
</dbReference>
<dbReference type="Pfam" id="PF00156">
    <property type="entry name" value="Pribosyltran"/>
    <property type="match status" value="1"/>
</dbReference>
<feature type="binding site" evidence="6">
    <location>
        <position position="166"/>
    </location>
    <ligand>
        <name>orotate</name>
        <dbReference type="ChEBI" id="CHEBI:30839"/>
    </ligand>
</feature>
<feature type="binding site" evidence="6">
    <location>
        <position position="138"/>
    </location>
    <ligand>
        <name>orotate</name>
        <dbReference type="ChEBI" id="CHEBI:30839"/>
    </ligand>
</feature>
<comment type="similarity">
    <text evidence="6">Belongs to the purine/pyrimidine phosphoribosyltransferase family. PyrE subfamily.</text>
</comment>
<evidence type="ECO:0000256" key="5">
    <source>
        <dbReference type="ARBA" id="ARBA00022975"/>
    </source>
</evidence>
<feature type="binding site" evidence="6">
    <location>
        <position position="112"/>
    </location>
    <ligand>
        <name>5-phospho-alpha-D-ribose 1-diphosphate</name>
        <dbReference type="ChEBI" id="CHEBI:58017"/>
        <note>ligand shared between dimeric partners</note>
    </ligand>
</feature>
<organism evidence="8 9">
    <name type="scientific">Halarchaeum nitratireducens</name>
    <dbReference type="NCBI Taxonomy" id="489913"/>
    <lineage>
        <taxon>Archaea</taxon>
        <taxon>Methanobacteriati</taxon>
        <taxon>Methanobacteriota</taxon>
        <taxon>Stenosarchaea group</taxon>
        <taxon>Halobacteria</taxon>
        <taxon>Halobacteriales</taxon>
        <taxon>Halobacteriaceae</taxon>
    </lineage>
</organism>
<dbReference type="PANTHER" id="PTHR19278">
    <property type="entry name" value="OROTATE PHOSPHORIBOSYLTRANSFERASE"/>
    <property type="match status" value="1"/>
</dbReference>
<dbReference type="Proteomes" id="UP000608850">
    <property type="component" value="Unassembled WGS sequence"/>
</dbReference>
<dbReference type="AlphaFoldDB" id="A0A830G925"/>
<accession>A0A830G925</accession>
<reference evidence="8 9" key="1">
    <citation type="journal article" date="2019" name="Int. J. Syst. Evol. Microbiol.">
        <title>The Global Catalogue of Microorganisms (GCM) 10K type strain sequencing project: providing services to taxonomists for standard genome sequencing and annotation.</title>
        <authorList>
            <consortium name="The Broad Institute Genomics Platform"/>
            <consortium name="The Broad Institute Genome Sequencing Center for Infectious Disease"/>
            <person name="Wu L."/>
            <person name="Ma J."/>
        </authorList>
    </citation>
    <scope>NUCLEOTIDE SEQUENCE [LARGE SCALE GENOMIC DNA]</scope>
    <source>
        <strain evidence="8 9">JCM 16331</strain>
    </source>
</reference>
<proteinExistence type="inferred from homology"/>
<keyword evidence="3 6" id="KW-0328">Glycosyltransferase</keyword>
<name>A0A830G925_9EURY</name>
<dbReference type="GO" id="GO:0004588">
    <property type="term" value="F:orotate phosphoribosyltransferase activity"/>
    <property type="evidence" value="ECO:0007669"/>
    <property type="project" value="UniProtKB-UniRule"/>
</dbReference>
<dbReference type="InterPro" id="IPR029057">
    <property type="entry name" value="PRTase-like"/>
</dbReference>
<dbReference type="PANTHER" id="PTHR19278:SF9">
    <property type="entry name" value="URIDINE 5'-MONOPHOSPHATE SYNTHASE"/>
    <property type="match status" value="1"/>
</dbReference>
<keyword evidence="5 6" id="KW-0665">Pyrimidine biosynthesis</keyword>
<feature type="binding site" evidence="6">
    <location>
        <position position="108"/>
    </location>
    <ligand>
        <name>5-phospho-alpha-D-ribose 1-diphosphate</name>
        <dbReference type="ChEBI" id="CHEBI:58017"/>
        <note>ligand shared between dimeric partners</note>
    </ligand>
</feature>
<dbReference type="GO" id="GO:0000287">
    <property type="term" value="F:magnesium ion binding"/>
    <property type="evidence" value="ECO:0007669"/>
    <property type="project" value="UniProtKB-UniRule"/>
</dbReference>
<dbReference type="EC" id="2.4.2.10" evidence="2 6"/>
<dbReference type="SUPFAM" id="SSF53271">
    <property type="entry name" value="PRTase-like"/>
    <property type="match status" value="1"/>
</dbReference>
<evidence type="ECO:0000259" key="7">
    <source>
        <dbReference type="Pfam" id="PF00156"/>
    </source>
</evidence>
<comment type="caution">
    <text evidence="6">Lacks conserved residue(s) required for the propagation of feature annotation.</text>
</comment>
<comment type="subunit">
    <text evidence="6">Homodimer.</text>
</comment>
<evidence type="ECO:0000256" key="3">
    <source>
        <dbReference type="ARBA" id="ARBA00022676"/>
    </source>
</evidence>
<evidence type="ECO:0000256" key="6">
    <source>
        <dbReference type="HAMAP-Rule" id="MF_01208"/>
    </source>
</evidence>
<feature type="domain" description="Phosphoribosyltransferase" evidence="7">
    <location>
        <begin position="62"/>
        <end position="173"/>
    </location>
</feature>
<comment type="catalytic activity">
    <reaction evidence="6">
        <text>orotidine 5'-phosphate + diphosphate = orotate + 5-phospho-alpha-D-ribose 1-diphosphate</text>
        <dbReference type="Rhea" id="RHEA:10380"/>
        <dbReference type="ChEBI" id="CHEBI:30839"/>
        <dbReference type="ChEBI" id="CHEBI:33019"/>
        <dbReference type="ChEBI" id="CHEBI:57538"/>
        <dbReference type="ChEBI" id="CHEBI:58017"/>
        <dbReference type="EC" id="2.4.2.10"/>
    </reaction>
</comment>
<keyword evidence="4 6" id="KW-0808">Transferase</keyword>
<evidence type="ECO:0000256" key="2">
    <source>
        <dbReference type="ARBA" id="ARBA00011971"/>
    </source>
</evidence>
<comment type="cofactor">
    <cofactor evidence="6">
        <name>Mg(2+)</name>
        <dbReference type="ChEBI" id="CHEBI:18420"/>
    </cofactor>
</comment>
<keyword evidence="9" id="KW-1185">Reference proteome</keyword>
<protein>
    <recommendedName>
        <fullName evidence="2 6">Orotate phosphoribosyltransferase</fullName>
        <shortName evidence="6">OPRT</shortName>
        <shortName evidence="6">OPRTase</shortName>
        <ecNumber evidence="2 6">2.4.2.10</ecNumber>
    </recommendedName>
</protein>
<dbReference type="InterPro" id="IPR004467">
    <property type="entry name" value="Or_phspho_trans_dom"/>
</dbReference>
<gene>
    <name evidence="6" type="primary">pyrE</name>
    <name evidence="8" type="ORF">GCM10009021_10860</name>
</gene>
<feature type="binding site" description="in other chain" evidence="6">
    <location>
        <begin position="134"/>
        <end position="142"/>
    </location>
    <ligand>
        <name>5-phospho-alpha-D-ribose 1-diphosphate</name>
        <dbReference type="ChEBI" id="CHEBI:58017"/>
        <note>ligand shared between dimeric partners</note>
    </ligand>
</feature>
<dbReference type="GO" id="GO:0019856">
    <property type="term" value="P:pyrimidine nucleobase biosynthetic process"/>
    <property type="evidence" value="ECO:0007669"/>
    <property type="project" value="TreeGrafter"/>
</dbReference>
<sequence>MRDVPRPIASFIGLAASLRVMTDDELIAALQDADAVQYGEFELSHGGTSEYYVDKYLFETDPRCLRLIAEAFAERIDADAKLGGVALGGVPLAAATAVTADVPYVIARKKAKEYGTANRIEGRLADGEEVVVVEDIATTGQSAADAVEALRDAGAEVNRALLVVDREEGGEERLAEHGVEMEALVTASDLLDGDR</sequence>
<dbReference type="NCBIfam" id="TIGR00336">
    <property type="entry name" value="pyrE"/>
    <property type="match status" value="1"/>
</dbReference>